<keyword evidence="4" id="KW-0658">Purine biosynthesis</keyword>
<feature type="domain" description="Phosphoribosylformylglycinamidine synthase linker" evidence="9">
    <location>
        <begin position="176"/>
        <end position="220"/>
    </location>
</feature>
<organism evidence="10 11">
    <name type="scientific">Chryseobacterium salviniae</name>
    <dbReference type="NCBI Taxonomy" id="3101750"/>
    <lineage>
        <taxon>Bacteria</taxon>
        <taxon>Pseudomonadati</taxon>
        <taxon>Bacteroidota</taxon>
        <taxon>Flavobacteriia</taxon>
        <taxon>Flavobacteriales</taxon>
        <taxon>Weeksellaceae</taxon>
        <taxon>Chryseobacterium group</taxon>
        <taxon>Chryseobacterium</taxon>
    </lineage>
</organism>
<dbReference type="GO" id="GO:0004642">
    <property type="term" value="F:phosphoribosylformylglycinamidine synthase activity"/>
    <property type="evidence" value="ECO:0007669"/>
    <property type="project" value="UniProtKB-EC"/>
</dbReference>
<dbReference type="SUPFAM" id="SSF52317">
    <property type="entry name" value="Class I glutamine amidotransferase-like"/>
    <property type="match status" value="1"/>
</dbReference>
<evidence type="ECO:0000256" key="4">
    <source>
        <dbReference type="ARBA" id="ARBA00022755"/>
    </source>
</evidence>
<dbReference type="SMART" id="SM01211">
    <property type="entry name" value="GATase_5"/>
    <property type="match status" value="1"/>
</dbReference>
<keyword evidence="5" id="KW-0067">ATP-binding</keyword>
<keyword evidence="6" id="KW-0460">Magnesium</keyword>
<evidence type="ECO:0000256" key="7">
    <source>
        <dbReference type="SAM" id="MobiDB-lite"/>
    </source>
</evidence>
<comment type="caution">
    <text evidence="10">The sequence shown here is derived from an EMBL/GenBank/DDBJ whole genome shotgun (WGS) entry which is preliminary data.</text>
</comment>
<dbReference type="Gene3D" id="3.30.1330.10">
    <property type="entry name" value="PurM-like, N-terminal domain"/>
    <property type="match status" value="2"/>
</dbReference>
<evidence type="ECO:0000256" key="6">
    <source>
        <dbReference type="ARBA" id="ARBA00022842"/>
    </source>
</evidence>
<dbReference type="EC" id="6.3.5.3" evidence="10"/>
<evidence type="ECO:0000259" key="8">
    <source>
        <dbReference type="Pfam" id="PF02769"/>
    </source>
</evidence>
<evidence type="ECO:0000259" key="9">
    <source>
        <dbReference type="Pfam" id="PF18072"/>
    </source>
</evidence>
<evidence type="ECO:0000256" key="3">
    <source>
        <dbReference type="ARBA" id="ARBA00022741"/>
    </source>
</evidence>
<evidence type="ECO:0000313" key="11">
    <source>
        <dbReference type="Proteomes" id="UP001348397"/>
    </source>
</evidence>
<dbReference type="Gene3D" id="3.90.650.10">
    <property type="entry name" value="PurM-like C-terminal domain"/>
    <property type="match status" value="2"/>
</dbReference>
<evidence type="ECO:0000256" key="5">
    <source>
        <dbReference type="ARBA" id="ARBA00022840"/>
    </source>
</evidence>
<dbReference type="Proteomes" id="UP001348397">
    <property type="component" value="Unassembled WGS sequence"/>
</dbReference>
<keyword evidence="3" id="KW-0547">Nucleotide-binding</keyword>
<dbReference type="PANTHER" id="PTHR10099">
    <property type="entry name" value="PHOSPHORIBOSYLFORMYLGLYCINAMIDINE SYNTHASE"/>
    <property type="match status" value="1"/>
</dbReference>
<dbReference type="CDD" id="cd02203">
    <property type="entry name" value="PurL_repeat1"/>
    <property type="match status" value="1"/>
</dbReference>
<evidence type="ECO:0000256" key="2">
    <source>
        <dbReference type="ARBA" id="ARBA00022723"/>
    </source>
</evidence>
<dbReference type="InterPro" id="IPR041609">
    <property type="entry name" value="PurL_linker"/>
</dbReference>
<gene>
    <name evidence="10" type="ORF">SOP96_13630</name>
</gene>
<dbReference type="CDD" id="cd02204">
    <property type="entry name" value="PurL_repeat2"/>
    <property type="match status" value="1"/>
</dbReference>
<evidence type="ECO:0000256" key="1">
    <source>
        <dbReference type="ARBA" id="ARBA00022598"/>
    </source>
</evidence>
<dbReference type="InterPro" id="IPR010918">
    <property type="entry name" value="PurM-like_C_dom"/>
</dbReference>
<dbReference type="InterPro" id="IPR036676">
    <property type="entry name" value="PurM-like_C_sf"/>
</dbReference>
<evidence type="ECO:0000313" key="10">
    <source>
        <dbReference type="EMBL" id="MEC3876760.1"/>
    </source>
</evidence>
<dbReference type="EMBL" id="JAYLAA010000044">
    <property type="protein sequence ID" value="MEC3876760.1"/>
    <property type="molecule type" value="Genomic_DNA"/>
</dbReference>
<reference evidence="10 11" key="1">
    <citation type="submission" date="2024-01" db="EMBL/GenBank/DDBJ databases">
        <title>Chryseobacterium sp. T9W2-O.</title>
        <authorList>
            <person name="Maltman C."/>
        </authorList>
    </citation>
    <scope>NUCLEOTIDE SEQUENCE [LARGE SCALE GENOMIC DNA]</scope>
    <source>
        <strain evidence="10 11">T9W2-O</strain>
    </source>
</reference>
<dbReference type="SUPFAM" id="SSF56042">
    <property type="entry name" value="PurM C-terminal domain-like"/>
    <property type="match status" value="2"/>
</dbReference>
<proteinExistence type="predicted"/>
<feature type="region of interest" description="Disordered" evidence="7">
    <location>
        <begin position="445"/>
        <end position="471"/>
    </location>
</feature>
<dbReference type="Pfam" id="PF02769">
    <property type="entry name" value="AIRS_C"/>
    <property type="match status" value="1"/>
</dbReference>
<dbReference type="Pfam" id="PF18072">
    <property type="entry name" value="FGAR-AT_linker"/>
    <property type="match status" value="1"/>
</dbReference>
<dbReference type="Gene3D" id="3.40.50.880">
    <property type="match status" value="1"/>
</dbReference>
<feature type="domain" description="PurM-like C-terminal" evidence="8">
    <location>
        <begin position="430"/>
        <end position="583"/>
    </location>
</feature>
<dbReference type="Pfam" id="PF13507">
    <property type="entry name" value="GATase_5"/>
    <property type="match status" value="1"/>
</dbReference>
<keyword evidence="1 10" id="KW-0436">Ligase</keyword>
<accession>A0ABU6HXD0</accession>
<dbReference type="InterPro" id="IPR010141">
    <property type="entry name" value="FGAM_synthase"/>
</dbReference>
<dbReference type="PANTHER" id="PTHR10099:SF1">
    <property type="entry name" value="PHOSPHORIBOSYLFORMYLGLYCINAMIDINE SYNTHASE"/>
    <property type="match status" value="1"/>
</dbReference>
<keyword evidence="2" id="KW-0479">Metal-binding</keyword>
<sequence length="1232" mass="136206">MSQNKRIFVEKRGIFDVESPKIFDEVKAVVPAVQQVKVYNVYDIFGLNDGEFEKVVNSTFVDPVTDILHEENPAKGIYFAMEFLPGQYDQRADSAQQCIALLTENEKSKVRSGKLIEFEGISESDLVKIKDLLINKVESQEKDLTILDIPAEETPSKVITHENFINFDDTQLQAFYNNHGFALGLDDLKFIQEYFKSEQRNPTETELKVLDTYWSDHCRHTTFETELSNIEFEGKFKHTLETIFNDYIEKRKFLGRELKPISLMDLATVCARYFHKTGNLENLVVSDEINACTIQIEAEYDGKKEPWYLLFKNETHNHPTEIEPFGGASTCLGGAIRDPLSGRSFVFQAMRLTGAADVLEPVDKTLPGKLPQKTITKQAANGYSSYGNQIGLATTMVSEIYDEGYKAKRMEVGFVAGAVPVDWVRREKPEAGDSVIILGGATGRDGVGGASGSSKEQDETSIHTMSSEVQKGNAVEERKIQRLFRNPDVTRLIKKSNDFGAGGVSVAIGEIADSLEVNLDVLPLKYEGLNGTELAISESQERMAVVVDPKDKEKFIKFCEAENIVAVEVAKVTDSGRMQMFWKGDKIVDLSRAFLDTNGCSKSQEVKITHLEEVKEETQTFNEENFLKILSDKNVASQKGLLEMFDSSIGATTVAMPLGGKYQQTLMEGSVQTLPVIGAKDIETVSLASWGFDAEISKQNSLLGASYAVVESVAKIVAMGGDYKNIRLSFQEYFEKLGQNPEKWGKPLASLLGAYDAQMNLGLAAIGGKDSMSGTYQDLNVPPTLISFACANGEKKNIISPEFKQAGNKIYFFNHIAQENGLPNYDALIAVFELIFENIKAGKIVSVKTVKEGGVAVALAKMSFGNRLGAEITVDDASTLLSKQIGSLIIESKEELSSLNLHLIGEVVSGEVLTINSQPTTISKLLAANTNTFENLFPTIEKEKITVELDEKLNSVNPRNIIIRKHGIAQPKVFAPVFPGTNCEYDTLNAFAKEGVVTSSLPLININHQLLDESIDAWVKEIKTSQILAFSGGFSAGDEPDGSAKFIVNVLKNEKMRNAVHELLDRDGMIIGICNGFQALVKSGLLPYGRIKDLDENSPTLAHNAIRRHISQMVNVKVLNDESPWLKGMKDQVFTIPISHGEGRFIASESEIQKLYENGQIATQYLDLEGNIAHGMPFNPNNSLFGIEGITSPCGKIFGRMGHPERFAEGLMKNIPTANYHNIFKNGVEYFK</sequence>
<dbReference type="InterPro" id="IPR029062">
    <property type="entry name" value="Class_I_gatase-like"/>
</dbReference>
<protein>
    <submittedName>
        <fullName evidence="10">Phosphoribosylformylglycinamidine synthase</fullName>
        <ecNumber evidence="10">6.3.5.3</ecNumber>
    </submittedName>
</protein>
<dbReference type="SUPFAM" id="SSF55326">
    <property type="entry name" value="PurM N-terminal domain-like"/>
    <property type="match status" value="2"/>
</dbReference>
<dbReference type="InterPro" id="IPR036921">
    <property type="entry name" value="PurM-like_N_sf"/>
</dbReference>
<dbReference type="NCBIfam" id="TIGR01857">
    <property type="entry name" value="FGAM-synthase"/>
    <property type="match status" value="1"/>
</dbReference>
<name>A0ABU6HXD0_9FLAO</name>
<dbReference type="RefSeq" id="WP_326321483.1">
    <property type="nucleotide sequence ID" value="NZ_JAYLAA010000044.1"/>
</dbReference>
<keyword evidence="11" id="KW-1185">Reference proteome</keyword>